<evidence type="ECO:0000259" key="1">
    <source>
        <dbReference type="PROSITE" id="PS51186"/>
    </source>
</evidence>
<dbReference type="Proteomes" id="UP001157017">
    <property type="component" value="Unassembled WGS sequence"/>
</dbReference>
<organism evidence="2 3">
    <name type="scientific">Angustibacter aerolatus</name>
    <dbReference type="NCBI Taxonomy" id="1162965"/>
    <lineage>
        <taxon>Bacteria</taxon>
        <taxon>Bacillati</taxon>
        <taxon>Actinomycetota</taxon>
        <taxon>Actinomycetes</taxon>
        <taxon>Kineosporiales</taxon>
        <taxon>Kineosporiaceae</taxon>
    </lineage>
</organism>
<name>A0ABQ6JMD8_9ACTN</name>
<evidence type="ECO:0000313" key="3">
    <source>
        <dbReference type="Proteomes" id="UP001157017"/>
    </source>
</evidence>
<comment type="caution">
    <text evidence="2">The sequence shown here is derived from an EMBL/GenBank/DDBJ whole genome shotgun (WGS) entry which is preliminary data.</text>
</comment>
<dbReference type="InterPro" id="IPR000182">
    <property type="entry name" value="GNAT_dom"/>
</dbReference>
<dbReference type="CDD" id="cd04301">
    <property type="entry name" value="NAT_SF"/>
    <property type="match status" value="1"/>
</dbReference>
<accession>A0ABQ6JMD8</accession>
<feature type="domain" description="N-acetyltransferase" evidence="1">
    <location>
        <begin position="1"/>
        <end position="123"/>
    </location>
</feature>
<proteinExistence type="predicted"/>
<keyword evidence="3" id="KW-1185">Reference proteome</keyword>
<gene>
    <name evidence="2" type="ORF">GCM10025868_35440</name>
</gene>
<sequence length="123" mass="13518">MHERLRRGIDLPAGRVRAAFLLACVGDEVVGRVSIRFALNDWLEQFGGHVGYGVRPAHRRRGYAGEMLRQSLVVARSEGVDRVLVVCDDDNLASAAVLLRGGGVESTPTVDAEGGRHRRFWIP</sequence>
<dbReference type="EMBL" id="BSUZ01000001">
    <property type="protein sequence ID" value="GMA88294.1"/>
    <property type="molecule type" value="Genomic_DNA"/>
</dbReference>
<reference evidence="3" key="1">
    <citation type="journal article" date="2019" name="Int. J. Syst. Evol. Microbiol.">
        <title>The Global Catalogue of Microorganisms (GCM) 10K type strain sequencing project: providing services to taxonomists for standard genome sequencing and annotation.</title>
        <authorList>
            <consortium name="The Broad Institute Genomics Platform"/>
            <consortium name="The Broad Institute Genome Sequencing Center for Infectious Disease"/>
            <person name="Wu L."/>
            <person name="Ma J."/>
        </authorList>
    </citation>
    <scope>NUCLEOTIDE SEQUENCE [LARGE SCALE GENOMIC DNA]</scope>
    <source>
        <strain evidence="3">NBRC 108730</strain>
    </source>
</reference>
<dbReference type="Pfam" id="PF13302">
    <property type="entry name" value="Acetyltransf_3"/>
    <property type="match status" value="1"/>
</dbReference>
<dbReference type="PANTHER" id="PTHR39173">
    <property type="entry name" value="ACETYLTRANSFERASE"/>
    <property type="match status" value="1"/>
</dbReference>
<dbReference type="SUPFAM" id="SSF55729">
    <property type="entry name" value="Acyl-CoA N-acyltransferases (Nat)"/>
    <property type="match status" value="1"/>
</dbReference>
<evidence type="ECO:0000313" key="2">
    <source>
        <dbReference type="EMBL" id="GMA88294.1"/>
    </source>
</evidence>
<dbReference type="InterPro" id="IPR016181">
    <property type="entry name" value="Acyl_CoA_acyltransferase"/>
</dbReference>
<dbReference type="PANTHER" id="PTHR39173:SF1">
    <property type="entry name" value="ACETYLTRANSFERASE"/>
    <property type="match status" value="1"/>
</dbReference>
<dbReference type="Gene3D" id="3.40.630.30">
    <property type="match status" value="1"/>
</dbReference>
<dbReference type="PROSITE" id="PS51186">
    <property type="entry name" value="GNAT"/>
    <property type="match status" value="1"/>
</dbReference>
<protein>
    <recommendedName>
        <fullName evidence="1">N-acetyltransferase domain-containing protein</fullName>
    </recommendedName>
</protein>